<reference evidence="2 3" key="1">
    <citation type="submission" date="2019-05" db="EMBL/GenBank/DDBJ databases">
        <title>Draft Whole-Genome sequence of the green sulfur bacterium Prosthecochloris vibrioformis DSM 260.</title>
        <authorList>
            <person name="Meyer T.E."/>
            <person name="Kyndt J.A."/>
        </authorList>
    </citation>
    <scope>NUCLEOTIDE SEQUENCE [LARGE SCALE GENOMIC DNA]</scope>
    <source>
        <strain evidence="2 3">DSM 260</strain>
    </source>
</reference>
<gene>
    <name evidence="2" type="ORF">FGF68_06800</name>
</gene>
<organism evidence="2 3">
    <name type="scientific">Prosthecochloris vibrioformis</name>
    <name type="common">Chlorobium vibrioforme</name>
    <dbReference type="NCBI Taxonomy" id="1098"/>
    <lineage>
        <taxon>Bacteria</taxon>
        <taxon>Pseudomonadati</taxon>
        <taxon>Chlorobiota</taxon>
        <taxon>Chlorobiia</taxon>
        <taxon>Chlorobiales</taxon>
        <taxon>Chlorobiaceae</taxon>
        <taxon>Prosthecochloris</taxon>
    </lineage>
</organism>
<comment type="caution">
    <text evidence="2">The sequence shown here is derived from an EMBL/GenBank/DDBJ whole genome shotgun (WGS) entry which is preliminary data.</text>
</comment>
<dbReference type="EMBL" id="VDCI01000005">
    <property type="protein sequence ID" value="TNJ36441.1"/>
    <property type="molecule type" value="Genomic_DNA"/>
</dbReference>
<dbReference type="AlphaFoldDB" id="A0A5C4S0T0"/>
<proteinExistence type="predicted"/>
<feature type="region of interest" description="Disordered" evidence="1">
    <location>
        <begin position="888"/>
        <end position="907"/>
    </location>
</feature>
<keyword evidence="2" id="KW-0121">Carboxypeptidase</keyword>
<dbReference type="InterPro" id="IPR013783">
    <property type="entry name" value="Ig-like_fold"/>
</dbReference>
<sequence>MGHALLCLLTAAIVLVPVGIQGRERPENEPVVTDEDLLLCLVQLAGTTLSRDLMTYMVHGGNMLLPLEGIGRLLELGIRSDPSAQQAGGHVARPGQDFMLDIGNGIVSVSGKARTFDPSRIAVLQDDIYVESKLLGEWLSMHIDANRLESSINIKPFAPLPLQQRLARQRRGSNTWGYRSNDPDYPVREAPYRFLGGPAIDMTGTISLLGNKKSIETSENRFSSRISGDLLWMNAQLDLSGVIDGESRPFVSIDNGRLLLEQVSPDGDLLGPLGATKVAIGDIHPSSLPGAGNISGPGLMVSSYPVQRSQDFDTVTLRGFLGDGWDVELFRNGMLLDYRPSNPDQSYIFSDIPLMYGYNELKLIFNGPQGYHRTETRHFHVGQNMIEPGNWAYQASLTDASGSSLLSSDASDSPRPTLSWKSDVGVTRWLTASNLLATVFEDEDQLVYAGAGLSGYLQMMQIEMQTVRELESGRWAYQAGLLTRLEPVSLSLTLQDYQPGWKTTGQTAAILQQITGRIDGLRPLPFSPSSSMSVRYGRTSFVDGQERQIYGIISTHRTLGVLHTHRINFERHRQSGSRRERFYGSSYASLIRKGKTLRLQTDYQITPIAHVERITAGGEYRFDPVTVMSGAVTYNPLHATTDASLGFSHTGKSMSYGIQGGYSSTHTWRVGLQLSLSLLREPRQGTWHASGHMLSQQGNISALVYLDENRNRIHDENERPLDNVGFFVNLQNHPDTTDTKGIAILKDLPPNVYSDVSISTATLEDLLWIPVDKSVRVTPRPGYAVTLDFPVWTTGVISGMVDRIDNERRKPAPGIQVEAVNSDGTVIERTVSGYDGFYELTNLPPGKCSIRVSPDQSAKLSFASSLRQVLIDREGSYIDNIDLLLEPLPPEHSSRKNDASLQAIPAP</sequence>
<dbReference type="SUPFAM" id="SSF117074">
    <property type="entry name" value="Hypothetical protein PA1324"/>
    <property type="match status" value="1"/>
</dbReference>
<evidence type="ECO:0000256" key="1">
    <source>
        <dbReference type="SAM" id="MobiDB-lite"/>
    </source>
</evidence>
<dbReference type="Gene3D" id="2.60.40.10">
    <property type="entry name" value="Immunoglobulins"/>
    <property type="match status" value="1"/>
</dbReference>
<name>A0A5C4S0T0_PROVB</name>
<evidence type="ECO:0000313" key="2">
    <source>
        <dbReference type="EMBL" id="TNJ36441.1"/>
    </source>
</evidence>
<dbReference type="RefSeq" id="WP_068866051.1">
    <property type="nucleotide sequence ID" value="NZ_VDCI01000005.1"/>
</dbReference>
<dbReference type="GO" id="GO:0004180">
    <property type="term" value="F:carboxypeptidase activity"/>
    <property type="evidence" value="ECO:0007669"/>
    <property type="project" value="UniProtKB-KW"/>
</dbReference>
<accession>A0A5C4S0T0</accession>
<keyword evidence="3" id="KW-1185">Reference proteome</keyword>
<dbReference type="Proteomes" id="UP000309544">
    <property type="component" value="Unassembled WGS sequence"/>
</dbReference>
<keyword evidence="2" id="KW-0378">Hydrolase</keyword>
<evidence type="ECO:0000313" key="3">
    <source>
        <dbReference type="Proteomes" id="UP000309544"/>
    </source>
</evidence>
<keyword evidence="2" id="KW-0645">Protease</keyword>
<protein>
    <submittedName>
        <fullName evidence="2">Carboxypeptidase regulatory-like domain-containing protein</fullName>
    </submittedName>
</protein>